<evidence type="ECO:0000313" key="8">
    <source>
        <dbReference type="EMBL" id="AIA56477.1"/>
    </source>
</evidence>
<feature type="transmembrane region" description="Helical" evidence="7">
    <location>
        <begin position="188"/>
        <end position="213"/>
    </location>
</feature>
<dbReference type="PANTHER" id="PTHR33508">
    <property type="entry name" value="UPF0056 MEMBRANE PROTEIN YHCE"/>
    <property type="match status" value="1"/>
</dbReference>
<dbReference type="KEGG" id="acz:Acaty_c2639"/>
<dbReference type="HOGENOM" id="CLU_079909_1_0_6"/>
<evidence type="ECO:0000256" key="5">
    <source>
        <dbReference type="ARBA" id="ARBA00022989"/>
    </source>
</evidence>
<reference evidence="8 9" key="1">
    <citation type="journal article" date="2009" name="J. Bacteriol.">
        <title>Draft genome sequence of the extremely acidophilic bacterium Acidithiobacillus caldus ATCC 51756 reveals metabolic versatility in the genus Acidithiobacillus.</title>
        <authorList>
            <person name="Valdes J."/>
            <person name="Quatrini R."/>
            <person name="Hallberg K."/>
            <person name="Dopson M."/>
            <person name="Valenzuela P.D."/>
            <person name="Holmes D.S."/>
        </authorList>
    </citation>
    <scope>NUCLEOTIDE SEQUENCE [LARGE SCALE GENOMIC DNA]</scope>
    <source>
        <strain evidence="9">ATCC 51756 / DSM 8584 / KU</strain>
    </source>
</reference>
<organism evidence="8 9">
    <name type="scientific">Acidithiobacillus caldus (strain ATCC 51756 / DSM 8584 / KU)</name>
    <dbReference type="NCBI Taxonomy" id="637389"/>
    <lineage>
        <taxon>Bacteria</taxon>
        <taxon>Pseudomonadati</taxon>
        <taxon>Pseudomonadota</taxon>
        <taxon>Acidithiobacillia</taxon>
        <taxon>Acidithiobacillales</taxon>
        <taxon>Acidithiobacillaceae</taxon>
        <taxon>Acidithiobacillus</taxon>
    </lineage>
</organism>
<comment type="similarity">
    <text evidence="2 7">Belongs to the UPF0056 (MarC) family.</text>
</comment>
<feature type="transmembrane region" description="Helical" evidence="7">
    <location>
        <begin position="70"/>
        <end position="96"/>
    </location>
</feature>
<dbReference type="Pfam" id="PF01914">
    <property type="entry name" value="MarC"/>
    <property type="match status" value="1"/>
</dbReference>
<keyword evidence="4 7" id="KW-0812">Transmembrane</keyword>
<protein>
    <recommendedName>
        <fullName evidence="7">UPF0056 membrane protein</fullName>
    </recommendedName>
</protein>
<keyword evidence="5 7" id="KW-1133">Transmembrane helix</keyword>
<keyword evidence="6 7" id="KW-0472">Membrane</keyword>
<evidence type="ECO:0000256" key="7">
    <source>
        <dbReference type="RuleBase" id="RU362048"/>
    </source>
</evidence>
<dbReference type="GeneID" id="92932695"/>
<evidence type="ECO:0000256" key="4">
    <source>
        <dbReference type="ARBA" id="ARBA00022692"/>
    </source>
</evidence>
<comment type="subcellular location">
    <subcellularLocation>
        <location evidence="1 7">Cell membrane</location>
        <topology evidence="1 7">Multi-pass membrane protein</topology>
    </subcellularLocation>
</comment>
<evidence type="ECO:0000256" key="2">
    <source>
        <dbReference type="ARBA" id="ARBA00009784"/>
    </source>
</evidence>
<dbReference type="InterPro" id="IPR002771">
    <property type="entry name" value="Multi_antbiot-R_MarC"/>
</dbReference>
<dbReference type="eggNOG" id="COG2095">
    <property type="taxonomic scope" value="Bacteria"/>
</dbReference>
<accession>A0A060A2Z4</accession>
<dbReference type="GO" id="GO:0005886">
    <property type="term" value="C:plasma membrane"/>
    <property type="evidence" value="ECO:0007669"/>
    <property type="project" value="UniProtKB-SubCell"/>
</dbReference>
<proteinExistence type="inferred from homology"/>
<dbReference type="RefSeq" id="WP_014003596.1">
    <property type="nucleotide sequence ID" value="NZ_CP005986.1"/>
</dbReference>
<keyword evidence="3" id="KW-1003">Cell membrane</keyword>
<dbReference type="Proteomes" id="UP000005522">
    <property type="component" value="Chromosome"/>
</dbReference>
<evidence type="ECO:0000256" key="3">
    <source>
        <dbReference type="ARBA" id="ARBA00022475"/>
    </source>
</evidence>
<dbReference type="NCBIfam" id="TIGR00427">
    <property type="entry name" value="NAAT family transporter"/>
    <property type="match status" value="1"/>
</dbReference>
<sequence length="221" mass="23127">MSVADQFHAALQTFIALVAILNPVGAIPIFIALTSDETPPQRLATARLAARAVAIVLLISAFLGEYILQFFGISIAAFQVAGGMVLMLLAFNMLQAKSSRYRHTPEEAAEGMQKEDVAVVPLAIPLLAGPGTMITVIIAHHKSSSWLSSGLLVLDILAIAGVAYVALRLAGPLSRRLGVTGINISTRIFGLVLASIAVTFIANGLSALFPALAHGFIAQSS</sequence>
<dbReference type="PANTHER" id="PTHR33508:SF1">
    <property type="entry name" value="UPF0056 MEMBRANE PROTEIN YHCE"/>
    <property type="match status" value="1"/>
</dbReference>
<evidence type="ECO:0000256" key="1">
    <source>
        <dbReference type="ARBA" id="ARBA00004651"/>
    </source>
</evidence>
<feature type="transmembrane region" description="Helical" evidence="7">
    <location>
        <begin position="117"/>
        <end position="140"/>
    </location>
</feature>
<dbReference type="EMBL" id="CP005986">
    <property type="protein sequence ID" value="AIA56477.1"/>
    <property type="molecule type" value="Genomic_DNA"/>
</dbReference>
<feature type="transmembrane region" description="Helical" evidence="7">
    <location>
        <begin position="12"/>
        <end position="33"/>
    </location>
</feature>
<name>A0A060A2Z4_ACICK</name>
<feature type="transmembrane region" description="Helical" evidence="7">
    <location>
        <begin position="45"/>
        <end position="64"/>
    </location>
</feature>
<feature type="transmembrane region" description="Helical" evidence="7">
    <location>
        <begin position="146"/>
        <end position="167"/>
    </location>
</feature>
<dbReference type="AlphaFoldDB" id="A0A060A2Z4"/>
<evidence type="ECO:0000256" key="6">
    <source>
        <dbReference type="ARBA" id="ARBA00023136"/>
    </source>
</evidence>
<gene>
    <name evidence="8" type="ORF">Acaty_c2639</name>
</gene>
<evidence type="ECO:0000313" key="9">
    <source>
        <dbReference type="Proteomes" id="UP000005522"/>
    </source>
</evidence>